<keyword evidence="1" id="KW-1133">Transmembrane helix</keyword>
<evidence type="ECO:0000313" key="3">
    <source>
        <dbReference type="EMBL" id="CAH9095560.1"/>
    </source>
</evidence>
<dbReference type="InterPro" id="IPR043502">
    <property type="entry name" value="DNA/RNA_pol_sf"/>
</dbReference>
<gene>
    <name evidence="3" type="ORF">CEURO_LOCUS13154</name>
</gene>
<keyword evidence="1" id="KW-0472">Membrane</keyword>
<feature type="domain" description="Reverse transcriptase Ty1/copia-type" evidence="2">
    <location>
        <begin position="42"/>
        <end position="120"/>
    </location>
</feature>
<dbReference type="EMBL" id="CAMAPE010000033">
    <property type="protein sequence ID" value="CAH9095560.1"/>
    <property type="molecule type" value="Genomic_DNA"/>
</dbReference>
<evidence type="ECO:0000256" key="1">
    <source>
        <dbReference type="SAM" id="Phobius"/>
    </source>
</evidence>
<sequence>MHQPPGFVHPEFPTHICRLRKALYGLKQASRAWSHLLVGFYILLYVDAILITGSSPSLVRQFITILSSQFSMKDLDDIYYLLGIRARRTPHGLFLSQQKYTTDLLGRFHIHTVKPVRTPLPSRTTLSFTDGDLLSDCTEYRSMVGALQYLTIA</sequence>
<organism evidence="3 4">
    <name type="scientific">Cuscuta europaea</name>
    <name type="common">European dodder</name>
    <dbReference type="NCBI Taxonomy" id="41803"/>
    <lineage>
        <taxon>Eukaryota</taxon>
        <taxon>Viridiplantae</taxon>
        <taxon>Streptophyta</taxon>
        <taxon>Embryophyta</taxon>
        <taxon>Tracheophyta</taxon>
        <taxon>Spermatophyta</taxon>
        <taxon>Magnoliopsida</taxon>
        <taxon>eudicotyledons</taxon>
        <taxon>Gunneridae</taxon>
        <taxon>Pentapetalae</taxon>
        <taxon>asterids</taxon>
        <taxon>lamiids</taxon>
        <taxon>Solanales</taxon>
        <taxon>Convolvulaceae</taxon>
        <taxon>Cuscuteae</taxon>
        <taxon>Cuscuta</taxon>
        <taxon>Cuscuta subgen. Cuscuta</taxon>
    </lineage>
</organism>
<dbReference type="AlphaFoldDB" id="A0A9P0ZCT0"/>
<proteinExistence type="predicted"/>
<dbReference type="SUPFAM" id="SSF56672">
    <property type="entry name" value="DNA/RNA polymerases"/>
    <property type="match status" value="1"/>
</dbReference>
<comment type="caution">
    <text evidence="3">The sequence shown here is derived from an EMBL/GenBank/DDBJ whole genome shotgun (WGS) entry which is preliminary data.</text>
</comment>
<dbReference type="OrthoDB" id="1303676at2759"/>
<evidence type="ECO:0000313" key="4">
    <source>
        <dbReference type="Proteomes" id="UP001152484"/>
    </source>
</evidence>
<feature type="transmembrane region" description="Helical" evidence="1">
    <location>
        <begin position="32"/>
        <end position="51"/>
    </location>
</feature>
<keyword evidence="1" id="KW-0812">Transmembrane</keyword>
<dbReference type="Pfam" id="PF07727">
    <property type="entry name" value="RVT_2"/>
    <property type="match status" value="1"/>
</dbReference>
<protein>
    <recommendedName>
        <fullName evidence="2">Reverse transcriptase Ty1/copia-type domain-containing protein</fullName>
    </recommendedName>
</protein>
<accession>A0A9P0ZCT0</accession>
<name>A0A9P0ZCT0_CUSEU</name>
<dbReference type="Proteomes" id="UP001152484">
    <property type="component" value="Unassembled WGS sequence"/>
</dbReference>
<dbReference type="InterPro" id="IPR013103">
    <property type="entry name" value="RVT_2"/>
</dbReference>
<evidence type="ECO:0000259" key="2">
    <source>
        <dbReference type="Pfam" id="PF07727"/>
    </source>
</evidence>
<reference evidence="3" key="1">
    <citation type="submission" date="2022-07" db="EMBL/GenBank/DDBJ databases">
        <authorList>
            <person name="Macas J."/>
            <person name="Novak P."/>
            <person name="Neumann P."/>
        </authorList>
    </citation>
    <scope>NUCLEOTIDE SEQUENCE</scope>
</reference>
<keyword evidence="4" id="KW-1185">Reference proteome</keyword>